<comment type="subcellular location">
    <subcellularLocation>
        <location evidence="1">Membrane</location>
        <topology evidence="1">Multi-pass membrane protein</topology>
    </subcellularLocation>
</comment>
<keyword evidence="10" id="KW-1185">Reference proteome</keyword>
<evidence type="ECO:0000256" key="3">
    <source>
        <dbReference type="ARBA" id="ARBA00022989"/>
    </source>
</evidence>
<dbReference type="GO" id="GO:0005789">
    <property type="term" value="C:endoplasmic reticulum membrane"/>
    <property type="evidence" value="ECO:0007669"/>
    <property type="project" value="TreeGrafter"/>
</dbReference>
<evidence type="ECO:0000256" key="2">
    <source>
        <dbReference type="ARBA" id="ARBA00022692"/>
    </source>
</evidence>
<evidence type="ECO:0000256" key="7">
    <source>
        <dbReference type="SAM" id="SignalP"/>
    </source>
</evidence>
<reference evidence="9 10" key="1">
    <citation type="submission" date="2008-07" db="EMBL/GenBank/DDBJ databases">
        <authorList>
            <person name="El-Sayed N."/>
            <person name="Caler E."/>
            <person name="Inman J."/>
            <person name="Amedeo P."/>
            <person name="Hass B."/>
            <person name="Wortman J."/>
        </authorList>
    </citation>
    <scope>NUCLEOTIDE SEQUENCE [LARGE SCALE GENOMIC DNA]</scope>
    <source>
        <strain evidence="10">ATCC 50983 / TXsc</strain>
    </source>
</reference>
<dbReference type="PROSITE" id="PS00636">
    <property type="entry name" value="DNAJ_1"/>
    <property type="match status" value="1"/>
</dbReference>
<dbReference type="SMART" id="SM00271">
    <property type="entry name" value="DnaJ"/>
    <property type="match status" value="1"/>
</dbReference>
<evidence type="ECO:0000256" key="1">
    <source>
        <dbReference type="ARBA" id="ARBA00004141"/>
    </source>
</evidence>
<dbReference type="EMBL" id="GG677382">
    <property type="protein sequence ID" value="EER10518.1"/>
    <property type="molecule type" value="Genomic_DNA"/>
</dbReference>
<feature type="chain" id="PRO_5005668527" evidence="7">
    <location>
        <begin position="27"/>
        <end position="214"/>
    </location>
</feature>
<gene>
    <name evidence="9" type="ORF">Pmar_PMAR005853</name>
</gene>
<protein>
    <submittedName>
        <fullName evidence="9">Chaperone protein dnaj, putative</fullName>
    </submittedName>
</protein>
<dbReference type="InterPro" id="IPR018253">
    <property type="entry name" value="DnaJ_domain_CS"/>
</dbReference>
<dbReference type="InterPro" id="IPR001623">
    <property type="entry name" value="DnaJ_domain"/>
</dbReference>
<dbReference type="PRINTS" id="PR00625">
    <property type="entry name" value="JDOMAIN"/>
</dbReference>
<dbReference type="GO" id="GO:0006457">
    <property type="term" value="P:protein folding"/>
    <property type="evidence" value="ECO:0007669"/>
    <property type="project" value="InterPro"/>
</dbReference>
<sequence>MTTIVARLVVLVFFGLSLSAVGGAYASDSNDEESAMSSLAKLYCGRDNCYDILGIPREATVHDIKRAYRGLARVYHPDKQSVAQDAATREEAQMMFIKIAKAYEVLSNPKLREAYDLYIDYPEYAVYNYYNYYNAVYKPQTPVWIVVTTVLALMSALQYLNDSLQYKRVTNAVRRQRQFQQRVKDRLVEAAGSVRALRKMEDADREQLEREVES</sequence>
<dbReference type="InParanoid" id="C5KYE1"/>
<evidence type="ECO:0000313" key="10">
    <source>
        <dbReference type="Proteomes" id="UP000007800"/>
    </source>
</evidence>
<dbReference type="PANTHER" id="PTHR44176">
    <property type="entry name" value="DNAJ HOMOLOG SUBFAMILY C MEMBER 25"/>
    <property type="match status" value="1"/>
</dbReference>
<name>C5KYE1_PERM5</name>
<organism evidence="10">
    <name type="scientific">Perkinsus marinus (strain ATCC 50983 / TXsc)</name>
    <dbReference type="NCBI Taxonomy" id="423536"/>
    <lineage>
        <taxon>Eukaryota</taxon>
        <taxon>Sar</taxon>
        <taxon>Alveolata</taxon>
        <taxon>Perkinsozoa</taxon>
        <taxon>Perkinsea</taxon>
        <taxon>Perkinsida</taxon>
        <taxon>Perkinsidae</taxon>
        <taxon>Perkinsus</taxon>
    </lineage>
</organism>
<dbReference type="CDD" id="cd06257">
    <property type="entry name" value="DnaJ"/>
    <property type="match status" value="1"/>
</dbReference>
<proteinExistence type="predicted"/>
<evidence type="ECO:0000256" key="4">
    <source>
        <dbReference type="ARBA" id="ARBA00023136"/>
    </source>
</evidence>
<evidence type="ECO:0000256" key="6">
    <source>
        <dbReference type="SAM" id="Phobius"/>
    </source>
</evidence>
<feature type="transmembrane region" description="Helical" evidence="6">
    <location>
        <begin position="141"/>
        <end position="160"/>
    </location>
</feature>
<feature type="signal peptide" evidence="7">
    <location>
        <begin position="1"/>
        <end position="26"/>
    </location>
</feature>
<dbReference type="OrthoDB" id="445556at2759"/>
<accession>C5KYE1</accession>
<evidence type="ECO:0000256" key="5">
    <source>
        <dbReference type="ARBA" id="ARBA00023186"/>
    </source>
</evidence>
<evidence type="ECO:0000313" key="9">
    <source>
        <dbReference type="EMBL" id="EER10518.1"/>
    </source>
</evidence>
<dbReference type="PANTHER" id="PTHR44176:SF1">
    <property type="entry name" value="DNAJ HOMOLOG SUBFAMILY C MEMBER 25"/>
    <property type="match status" value="1"/>
</dbReference>
<keyword evidence="5" id="KW-0143">Chaperone</keyword>
<dbReference type="AlphaFoldDB" id="C5KYE1"/>
<dbReference type="InterPro" id="IPR044632">
    <property type="entry name" value="DNAJC25-like"/>
</dbReference>
<feature type="domain" description="J" evidence="8">
    <location>
        <begin position="48"/>
        <end position="119"/>
    </location>
</feature>
<keyword evidence="3 6" id="KW-1133">Transmembrane helix</keyword>
<dbReference type="RefSeq" id="XP_002778723.1">
    <property type="nucleotide sequence ID" value="XM_002778677.1"/>
</dbReference>
<dbReference type="PROSITE" id="PS50076">
    <property type="entry name" value="DNAJ_2"/>
    <property type="match status" value="1"/>
</dbReference>
<keyword evidence="4 6" id="KW-0472">Membrane</keyword>
<dbReference type="Proteomes" id="UP000007800">
    <property type="component" value="Unassembled WGS sequence"/>
</dbReference>
<evidence type="ECO:0000259" key="8">
    <source>
        <dbReference type="PROSITE" id="PS50076"/>
    </source>
</evidence>
<dbReference type="Gene3D" id="1.10.287.110">
    <property type="entry name" value="DnaJ domain"/>
    <property type="match status" value="1"/>
</dbReference>
<dbReference type="OMA" id="GTENCYS"/>
<keyword evidence="7" id="KW-0732">Signal</keyword>
<dbReference type="GeneID" id="9038553"/>
<dbReference type="InterPro" id="IPR036869">
    <property type="entry name" value="J_dom_sf"/>
</dbReference>
<dbReference type="SUPFAM" id="SSF46565">
    <property type="entry name" value="Chaperone J-domain"/>
    <property type="match status" value="1"/>
</dbReference>
<keyword evidence="2 6" id="KW-0812">Transmembrane</keyword>
<dbReference type="Pfam" id="PF00226">
    <property type="entry name" value="DnaJ"/>
    <property type="match status" value="1"/>
</dbReference>